<dbReference type="InterPro" id="IPR001173">
    <property type="entry name" value="Glyco_trans_2-like"/>
</dbReference>
<comment type="caution">
    <text evidence="4">The sequence shown here is derived from an EMBL/GenBank/DDBJ whole genome shotgun (WGS) entry which is preliminary data.</text>
</comment>
<keyword evidence="2" id="KW-0808">Transferase</keyword>
<dbReference type="EMBL" id="JACJLU010000004">
    <property type="protein sequence ID" value="MBM6831320.1"/>
    <property type="molecule type" value="Genomic_DNA"/>
</dbReference>
<gene>
    <name evidence="4" type="ORF">H5982_04250</name>
</gene>
<evidence type="ECO:0000313" key="4">
    <source>
        <dbReference type="EMBL" id="MBM6831320.1"/>
    </source>
</evidence>
<dbReference type="Gene3D" id="3.90.550.10">
    <property type="entry name" value="Spore Coat Polysaccharide Biosynthesis Protein SpsA, Chain A"/>
    <property type="match status" value="1"/>
</dbReference>
<sequence length="347" mass="41275">MEIDVSVIMPVYNSKEYLSTAIESILNQDYENYELLLIDDGSQDGSEKVCDEYSEKYDNVKVYHKKNGGICNARNFGLNQATGKYIMFCDNDDIYLPGAIRDNITYALKYDADIVRYSRKRVHVGEDEKKIEENFIYDYQFNVFEGEQVVQNYGVLRNISSGIWCSLYRRDIIAKHKIYFREDFKSGFEDMCFNIEFSRYIQKAVTNPKVYYHWIQREGHSTSKKYSDNMLYALSECLKLEYSYVIEHDIINKYPGIWEDLLTNYYVLGYYLTLLIPTTPYSLKEKLRILREFRTNTCFSTMEKSSLKALRKLNFKRYLILKSFLFNFHRLNFYIVDYYSKNISNIA</sequence>
<proteinExistence type="predicted"/>
<dbReference type="PANTHER" id="PTHR22916">
    <property type="entry name" value="GLYCOSYLTRANSFERASE"/>
    <property type="match status" value="1"/>
</dbReference>
<dbReference type="Pfam" id="PF00535">
    <property type="entry name" value="Glycos_transf_2"/>
    <property type="match status" value="1"/>
</dbReference>
<accession>A0ABS2FPG0</accession>
<evidence type="ECO:0000256" key="2">
    <source>
        <dbReference type="ARBA" id="ARBA00022679"/>
    </source>
</evidence>
<dbReference type="InterPro" id="IPR029044">
    <property type="entry name" value="Nucleotide-diphossugar_trans"/>
</dbReference>
<dbReference type="RefSeq" id="WP_204685428.1">
    <property type="nucleotide sequence ID" value="NZ_JACJLU010000004.1"/>
</dbReference>
<evidence type="ECO:0000259" key="3">
    <source>
        <dbReference type="Pfam" id="PF00535"/>
    </source>
</evidence>
<protein>
    <submittedName>
        <fullName evidence="4">Glycosyltransferase family 2 protein</fullName>
    </submittedName>
</protein>
<keyword evidence="5" id="KW-1185">Reference proteome</keyword>
<feature type="domain" description="Glycosyltransferase 2-like" evidence="3">
    <location>
        <begin position="6"/>
        <end position="173"/>
    </location>
</feature>
<name>A0ABS2FPG0_9FIRM</name>
<dbReference type="Proteomes" id="UP000775500">
    <property type="component" value="Unassembled WGS sequence"/>
</dbReference>
<reference evidence="4 5" key="1">
    <citation type="journal article" date="2021" name="Sci. Rep.">
        <title>The distribution of antibiotic resistance genes in chicken gut microbiota commensals.</title>
        <authorList>
            <person name="Juricova H."/>
            <person name="Matiasovicova J."/>
            <person name="Kubasova T."/>
            <person name="Cejkova D."/>
            <person name="Rychlik I."/>
        </authorList>
    </citation>
    <scope>NUCLEOTIDE SEQUENCE [LARGE SCALE GENOMIC DNA]</scope>
    <source>
        <strain evidence="4 5">An423</strain>
    </source>
</reference>
<dbReference type="CDD" id="cd00761">
    <property type="entry name" value="Glyco_tranf_GTA_type"/>
    <property type="match status" value="1"/>
</dbReference>
<dbReference type="SUPFAM" id="SSF53448">
    <property type="entry name" value="Nucleotide-diphospho-sugar transferases"/>
    <property type="match status" value="1"/>
</dbReference>
<dbReference type="PANTHER" id="PTHR22916:SF51">
    <property type="entry name" value="GLYCOSYLTRANSFERASE EPSH-RELATED"/>
    <property type="match status" value="1"/>
</dbReference>
<evidence type="ECO:0000256" key="1">
    <source>
        <dbReference type="ARBA" id="ARBA00022676"/>
    </source>
</evidence>
<keyword evidence="1" id="KW-0328">Glycosyltransferase</keyword>
<evidence type="ECO:0000313" key="5">
    <source>
        <dbReference type="Proteomes" id="UP000775500"/>
    </source>
</evidence>
<organism evidence="4 5">
    <name type="scientific">Faecalicoccus acidiformans</name>
    <dbReference type="NCBI Taxonomy" id="915173"/>
    <lineage>
        <taxon>Bacteria</taxon>
        <taxon>Bacillati</taxon>
        <taxon>Bacillota</taxon>
        <taxon>Erysipelotrichia</taxon>
        <taxon>Erysipelotrichales</taxon>
        <taxon>Erysipelotrichaceae</taxon>
        <taxon>Faecalicoccus</taxon>
    </lineage>
</organism>